<evidence type="ECO:0000256" key="4">
    <source>
        <dbReference type="ARBA" id="ARBA00022475"/>
    </source>
</evidence>
<dbReference type="Pfam" id="PF03553">
    <property type="entry name" value="Na_H_antiporter"/>
    <property type="match status" value="1"/>
</dbReference>
<protein>
    <submittedName>
        <fullName evidence="11">Na+/H+ antiporter NhaC</fullName>
    </submittedName>
</protein>
<keyword evidence="2" id="KW-0813">Transport</keyword>
<evidence type="ECO:0000256" key="2">
    <source>
        <dbReference type="ARBA" id="ARBA00022448"/>
    </source>
</evidence>
<keyword evidence="3" id="KW-0050">Antiport</keyword>
<dbReference type="Proteomes" id="UP000658258">
    <property type="component" value="Unassembled WGS sequence"/>
</dbReference>
<organism evidence="11 12">
    <name type="scientific">Roseivirga thermotolerans</name>
    <dbReference type="NCBI Taxonomy" id="1758176"/>
    <lineage>
        <taxon>Bacteria</taxon>
        <taxon>Pseudomonadati</taxon>
        <taxon>Bacteroidota</taxon>
        <taxon>Cytophagia</taxon>
        <taxon>Cytophagales</taxon>
        <taxon>Roseivirgaceae</taxon>
        <taxon>Roseivirga</taxon>
    </lineage>
</organism>
<evidence type="ECO:0000256" key="7">
    <source>
        <dbReference type="ARBA" id="ARBA00023136"/>
    </source>
</evidence>
<feature type="domain" description="Na+/H+ antiporter NhaC-like C-terminal" evidence="10">
    <location>
        <begin position="168"/>
        <end position="468"/>
    </location>
</feature>
<evidence type="ECO:0000259" key="10">
    <source>
        <dbReference type="Pfam" id="PF03553"/>
    </source>
</evidence>
<comment type="caution">
    <text evidence="11">The sequence shown here is derived from an EMBL/GenBank/DDBJ whole genome shotgun (WGS) entry which is preliminary data.</text>
</comment>
<feature type="transmembrane region" description="Helical" evidence="9">
    <location>
        <begin position="244"/>
        <end position="262"/>
    </location>
</feature>
<evidence type="ECO:0000256" key="8">
    <source>
        <dbReference type="ARBA" id="ARBA00038435"/>
    </source>
</evidence>
<feature type="transmembrane region" description="Helical" evidence="9">
    <location>
        <begin position="83"/>
        <end position="110"/>
    </location>
</feature>
<feature type="transmembrane region" description="Helical" evidence="9">
    <location>
        <begin position="12"/>
        <end position="31"/>
    </location>
</feature>
<evidence type="ECO:0000256" key="5">
    <source>
        <dbReference type="ARBA" id="ARBA00022692"/>
    </source>
</evidence>
<reference evidence="12" key="1">
    <citation type="journal article" date="2019" name="Int. J. Syst. Evol. Microbiol.">
        <title>The Global Catalogue of Microorganisms (GCM) 10K type strain sequencing project: providing services to taxonomists for standard genome sequencing and annotation.</title>
        <authorList>
            <consortium name="The Broad Institute Genomics Platform"/>
            <consortium name="The Broad Institute Genome Sequencing Center for Infectious Disease"/>
            <person name="Wu L."/>
            <person name="Ma J."/>
        </authorList>
    </citation>
    <scope>NUCLEOTIDE SEQUENCE [LARGE SCALE GENOMIC DNA]</scope>
    <source>
        <strain evidence="12">CGMCC 1.15111</strain>
    </source>
</reference>
<dbReference type="PANTHER" id="PTHR33451:SF3">
    <property type="entry name" value="MALATE-2H(+)_NA(+)-LACTATE ANTIPORTER"/>
    <property type="match status" value="1"/>
</dbReference>
<evidence type="ECO:0000313" key="11">
    <source>
        <dbReference type="EMBL" id="GHE52135.1"/>
    </source>
</evidence>
<evidence type="ECO:0000256" key="9">
    <source>
        <dbReference type="SAM" id="Phobius"/>
    </source>
</evidence>
<comment type="similarity">
    <text evidence="8">Belongs to the NhaC Na(+)/H(+) (TC 2.A.35) antiporter family.</text>
</comment>
<comment type="subcellular location">
    <subcellularLocation>
        <location evidence="1">Cell membrane</location>
        <topology evidence="1">Multi-pass membrane protein</topology>
    </subcellularLocation>
</comment>
<dbReference type="InterPro" id="IPR052180">
    <property type="entry name" value="NhaC_Na-H+_Antiporter"/>
</dbReference>
<keyword evidence="12" id="KW-1185">Reference proteome</keyword>
<accession>A0ABQ3I124</accession>
<gene>
    <name evidence="11" type="ORF">GCM10011340_02960</name>
</gene>
<evidence type="ECO:0000313" key="12">
    <source>
        <dbReference type="Proteomes" id="UP000658258"/>
    </source>
</evidence>
<dbReference type="PANTHER" id="PTHR33451">
    <property type="entry name" value="MALATE-2H(+)/NA(+)-LACTATE ANTIPORTER"/>
    <property type="match status" value="1"/>
</dbReference>
<proteinExistence type="inferred from homology"/>
<feature type="transmembrane region" description="Helical" evidence="9">
    <location>
        <begin position="269"/>
        <end position="286"/>
    </location>
</feature>
<evidence type="ECO:0000256" key="3">
    <source>
        <dbReference type="ARBA" id="ARBA00022449"/>
    </source>
</evidence>
<feature type="transmembrane region" description="Helical" evidence="9">
    <location>
        <begin position="329"/>
        <end position="349"/>
    </location>
</feature>
<dbReference type="InterPro" id="IPR018461">
    <property type="entry name" value="Na/H_Antiport_NhaC-like_C"/>
</dbReference>
<evidence type="ECO:0000256" key="1">
    <source>
        <dbReference type="ARBA" id="ARBA00004651"/>
    </source>
</evidence>
<sequence>MNSTKKPEVKFYHAVLPVAFLSIMIGYGLILRPQFLNQEAFPLEIVFLISSVFAIAQLLIMGFKWEDILQSIVRKQAKGLPALLILLAIGIIIGSWIICGTIPMFIYYGIKLINPDYLYVLAFLIPIIFSTLTGTSWGAIGTIGVVLIGIAQAVNADLAITAGAIVGGAFFGDKISPLSDTTNLAAMAAETDLYAHIRSMMNTTLPAALFALIVYFIMGLVNPIDSGEVDNAKVEETLSAIEQMFHFSPLLFIPPLIVLYGSIRKKGTLPTLLSSSIVAALLAIILQDYSLENVIKTLNTGFETSMAGWMKEIPDSIVTLFSRGGLYELSFAFMIAIIIFVFVGSIDMINAMPRIVDRLFSFAKNRPSVIISSLVATGFTNVTTSNQTATSFIIGDAFAKKYDQHRIPRKVLSRSIEDYGTMLENSVPWTTTGVFIAATLGVAVEQYWFWQLTTLANLIIAPLLAITGKGCFYNEVDAEKDPKNE</sequence>
<feature type="transmembrane region" description="Helical" evidence="9">
    <location>
        <begin position="43"/>
        <end position="63"/>
    </location>
</feature>
<feature type="transmembrane region" description="Helical" evidence="9">
    <location>
        <begin position="205"/>
        <end position="224"/>
    </location>
</feature>
<keyword evidence="7 9" id="KW-0472">Membrane</keyword>
<dbReference type="EMBL" id="BNAG01000001">
    <property type="protein sequence ID" value="GHE52135.1"/>
    <property type="molecule type" value="Genomic_DNA"/>
</dbReference>
<feature type="transmembrane region" description="Helical" evidence="9">
    <location>
        <begin position="117"/>
        <end position="140"/>
    </location>
</feature>
<evidence type="ECO:0000256" key="6">
    <source>
        <dbReference type="ARBA" id="ARBA00022989"/>
    </source>
</evidence>
<dbReference type="RefSeq" id="WP_189628414.1">
    <property type="nucleotide sequence ID" value="NZ_BNAG01000001.1"/>
</dbReference>
<keyword evidence="6 9" id="KW-1133">Transmembrane helix</keyword>
<name>A0ABQ3I124_9BACT</name>
<keyword evidence="4" id="KW-1003">Cell membrane</keyword>
<keyword evidence="5 9" id="KW-0812">Transmembrane</keyword>